<keyword evidence="2" id="KW-1185">Reference proteome</keyword>
<reference evidence="2" key="1">
    <citation type="journal article" date="2022" name="Nat. Commun.">
        <title>Chromosome evolution and the genetic basis of agronomically important traits in greater yam.</title>
        <authorList>
            <person name="Bredeson J.V."/>
            <person name="Lyons J.B."/>
            <person name="Oniyinde I.O."/>
            <person name="Okereke N.R."/>
            <person name="Kolade O."/>
            <person name="Nnabue I."/>
            <person name="Nwadili C.O."/>
            <person name="Hribova E."/>
            <person name="Parker M."/>
            <person name="Nwogha J."/>
            <person name="Shu S."/>
            <person name="Carlson J."/>
            <person name="Kariba R."/>
            <person name="Muthemba S."/>
            <person name="Knop K."/>
            <person name="Barton G.J."/>
            <person name="Sherwood A.V."/>
            <person name="Lopez-Montes A."/>
            <person name="Asiedu R."/>
            <person name="Jamnadass R."/>
            <person name="Muchugi A."/>
            <person name="Goodstein D."/>
            <person name="Egesi C.N."/>
            <person name="Featherston J."/>
            <person name="Asfaw A."/>
            <person name="Simpson G.G."/>
            <person name="Dolezel J."/>
            <person name="Hendre P.S."/>
            <person name="Van Deynze A."/>
            <person name="Kumar P.L."/>
            <person name="Obidiegwu J.E."/>
            <person name="Bhattacharjee R."/>
            <person name="Rokhsar D.S."/>
        </authorList>
    </citation>
    <scope>NUCLEOTIDE SEQUENCE [LARGE SCALE GENOMIC DNA]</scope>
    <source>
        <strain evidence="2">cv. TDa95/00328</strain>
    </source>
</reference>
<dbReference type="EMBL" id="CM037011">
    <property type="protein sequence ID" value="KAH7692609.1"/>
    <property type="molecule type" value="Genomic_DNA"/>
</dbReference>
<gene>
    <name evidence="1" type="ORF">IHE45_01G077900</name>
</gene>
<sequence length="224" mass="25871">METGKEMKMIMKRRANVNQNMDLDHKKQQAAVAAAEKEEEEVRVAKEKQGNDHSITLMFSKVVTPSDVGKLNRLVIPKKDALKFFPLDSSKEVQGLILSFEDRTSKRWQFRYSYWKSSQSYVITKGWSRFVKEKKLKAGDTVSFGHRISLTGDKLLFIDWKRHETQTKAGMRVMLGLKPLNSPLMIPFMQYSLLPPLIMMPFMQSRANAPKQVRLFGVNLESKE</sequence>
<comment type="caution">
    <text evidence="1">The sequence shown here is derived from an EMBL/GenBank/DDBJ whole genome shotgun (WGS) entry which is preliminary data.</text>
</comment>
<organism evidence="1 2">
    <name type="scientific">Dioscorea alata</name>
    <name type="common">Purple yam</name>
    <dbReference type="NCBI Taxonomy" id="55571"/>
    <lineage>
        <taxon>Eukaryota</taxon>
        <taxon>Viridiplantae</taxon>
        <taxon>Streptophyta</taxon>
        <taxon>Embryophyta</taxon>
        <taxon>Tracheophyta</taxon>
        <taxon>Spermatophyta</taxon>
        <taxon>Magnoliopsida</taxon>
        <taxon>Liliopsida</taxon>
        <taxon>Dioscoreales</taxon>
        <taxon>Dioscoreaceae</taxon>
        <taxon>Dioscorea</taxon>
    </lineage>
</organism>
<dbReference type="Proteomes" id="UP000827976">
    <property type="component" value="Chromosome 1"/>
</dbReference>
<evidence type="ECO:0000313" key="1">
    <source>
        <dbReference type="EMBL" id="KAH7692609.1"/>
    </source>
</evidence>
<name>A0ACB7WV10_DIOAL</name>
<evidence type="ECO:0000313" key="2">
    <source>
        <dbReference type="Proteomes" id="UP000827976"/>
    </source>
</evidence>
<accession>A0ACB7WV10</accession>
<protein>
    <submittedName>
        <fullName evidence="1">B3 DNA binding domain-containing protein</fullName>
    </submittedName>
</protein>
<proteinExistence type="predicted"/>